<gene>
    <name evidence="3" type="ORF">KYE46_10065</name>
</gene>
<organism evidence="3 4">
    <name type="scientific">Gymnodinialimonas ceratoperidinii</name>
    <dbReference type="NCBI Taxonomy" id="2856823"/>
    <lineage>
        <taxon>Bacteria</taxon>
        <taxon>Pseudomonadati</taxon>
        <taxon>Pseudomonadota</taxon>
        <taxon>Alphaproteobacteria</taxon>
        <taxon>Rhodobacterales</taxon>
        <taxon>Paracoccaceae</taxon>
        <taxon>Gymnodinialimonas</taxon>
    </lineage>
</organism>
<proteinExistence type="predicted"/>
<evidence type="ECO:0000256" key="1">
    <source>
        <dbReference type="SAM" id="MobiDB-lite"/>
    </source>
</evidence>
<dbReference type="EMBL" id="CP079194">
    <property type="protein sequence ID" value="QXT38298.1"/>
    <property type="molecule type" value="Genomic_DNA"/>
</dbReference>
<dbReference type="RefSeq" id="WP_219000495.1">
    <property type="nucleotide sequence ID" value="NZ_CP079194.1"/>
</dbReference>
<keyword evidence="4" id="KW-1185">Reference proteome</keyword>
<accession>A0A8F6TUV0</accession>
<feature type="region of interest" description="Disordered" evidence="1">
    <location>
        <begin position="1"/>
        <end position="23"/>
    </location>
</feature>
<protein>
    <submittedName>
        <fullName evidence="3">Uncharacterized protein</fullName>
    </submittedName>
</protein>
<keyword evidence="2" id="KW-1133">Transmembrane helix</keyword>
<keyword evidence="2" id="KW-0812">Transmembrane</keyword>
<dbReference type="AlphaFoldDB" id="A0A8F6TUV0"/>
<dbReference type="KEGG" id="gce:KYE46_10065"/>
<evidence type="ECO:0000256" key="2">
    <source>
        <dbReference type="SAM" id="Phobius"/>
    </source>
</evidence>
<keyword evidence="2" id="KW-0472">Membrane</keyword>
<dbReference type="Proteomes" id="UP000825009">
    <property type="component" value="Chromosome"/>
</dbReference>
<feature type="transmembrane region" description="Helical" evidence="2">
    <location>
        <begin position="25"/>
        <end position="45"/>
    </location>
</feature>
<sequence>MADPNHRETHTRTEYREVDRGGGSGMAFILGAVVVVLAILAFLMFGMDNDGGTADVGDGASTSVDVTVGSDGDGDAAAAADADAGGAEAGAEAVVESE</sequence>
<evidence type="ECO:0000313" key="3">
    <source>
        <dbReference type="EMBL" id="QXT38298.1"/>
    </source>
</evidence>
<reference evidence="3 4" key="1">
    <citation type="submission" date="2021-07" db="EMBL/GenBank/DDBJ databases">
        <title>A novel Jannaschia species isolated from marine dinoflagellate Ceratoperidinium margalefii.</title>
        <authorList>
            <person name="Jiang Y."/>
            <person name="Li Z."/>
        </authorList>
    </citation>
    <scope>NUCLEOTIDE SEQUENCE [LARGE SCALE GENOMIC DNA]</scope>
    <source>
        <strain evidence="3 4">J12C1-MA-4</strain>
    </source>
</reference>
<feature type="region of interest" description="Disordered" evidence="1">
    <location>
        <begin position="66"/>
        <end position="98"/>
    </location>
</feature>
<evidence type="ECO:0000313" key="4">
    <source>
        <dbReference type="Proteomes" id="UP000825009"/>
    </source>
</evidence>
<feature type="compositionally biased region" description="Basic and acidic residues" evidence="1">
    <location>
        <begin position="1"/>
        <end position="20"/>
    </location>
</feature>
<name>A0A8F6TUV0_9RHOB</name>